<gene>
    <name evidence="3" type="ORF">VSU01S_21340</name>
</gene>
<evidence type="ECO:0000256" key="2">
    <source>
        <dbReference type="SAM" id="MobiDB-lite"/>
    </source>
</evidence>
<evidence type="ECO:0000313" key="3">
    <source>
        <dbReference type="EMBL" id="GEM79889.1"/>
    </source>
</evidence>
<dbReference type="Proteomes" id="UP000321113">
    <property type="component" value="Unassembled WGS sequence"/>
</dbReference>
<feature type="compositionally biased region" description="Low complexity" evidence="2">
    <location>
        <begin position="148"/>
        <end position="167"/>
    </location>
</feature>
<evidence type="ECO:0008006" key="5">
    <source>
        <dbReference type="Google" id="ProtNLM"/>
    </source>
</evidence>
<name>A0A511QRB7_9VIBR</name>
<keyword evidence="4" id="KW-1185">Reference proteome</keyword>
<protein>
    <recommendedName>
        <fullName evidence="5">Tyr recombinase domain-containing protein</fullName>
    </recommendedName>
</protein>
<sequence>MELLENVPENQEKLRQLNQVFTKERIPPNKMYLLDLSLTPSLAVVNEIYAGGLAPSQFVKNMMKQISFIDGTSPAPEAMDLLMMKFTNLLDLRLDARRAFESLDFPLIKKIHNQLSQLSESTQYLDNECFDHSYTEPIDVKSRQDEASQQCPTSSSQPFSQPQTSATVSHSNAEADPMPAPSCPRHWHIQTVLEAQKKEKEQLLVVNSNRSELPPEGDRAQRRCLVVHEVLGTDDVRNISRDQAIRAAAIITTLPVDPLKTRHKALFEGRSRTEWPEINVSLDSPLPTLKQKTVSDYIGSISTLYAWASKHYDKKHIQNPWVGIVKKRPQGQKEVDDRLPMDETDLAMVFGHRVFSKGQLGVNPRTKTPCAYQYWLPLLSLYDMLRGNEGAQLYRDDIKTECSIPYIEVRAGRELQSVKNPQSIRKLPIHARLIELGFIDYVSLFEPNERIFPELSYHQKDKYFRGAGDWFSRTFSKKYQESPELKSFYSLRHNCLGFYKDNIGINQPLIKALAGHINADITFERYGKEVALKMLKEQLDALHFPCVPEHITPFFEGNYLQYHKEHREKYLAMQSKK</sequence>
<reference evidence="3 4" key="1">
    <citation type="submission" date="2019-07" db="EMBL/GenBank/DDBJ databases">
        <title>Whole genome shotgun sequence of Vibrio superstes NBRC 103154.</title>
        <authorList>
            <person name="Hosoyama A."/>
            <person name="Uohara A."/>
            <person name="Ohji S."/>
            <person name="Ichikawa N."/>
        </authorList>
    </citation>
    <scope>NUCLEOTIDE SEQUENCE [LARGE SCALE GENOMIC DNA]</scope>
    <source>
        <strain evidence="3 4">NBRC 103154</strain>
    </source>
</reference>
<dbReference type="AlphaFoldDB" id="A0A511QRB7"/>
<proteinExistence type="predicted"/>
<evidence type="ECO:0000313" key="4">
    <source>
        <dbReference type="Proteomes" id="UP000321113"/>
    </source>
</evidence>
<comment type="caution">
    <text evidence="3">The sequence shown here is derived from an EMBL/GenBank/DDBJ whole genome shotgun (WGS) entry which is preliminary data.</text>
</comment>
<dbReference type="SUPFAM" id="SSF56349">
    <property type="entry name" value="DNA breaking-rejoining enzymes"/>
    <property type="match status" value="1"/>
</dbReference>
<dbReference type="GO" id="GO:0006310">
    <property type="term" value="P:DNA recombination"/>
    <property type="evidence" value="ECO:0007669"/>
    <property type="project" value="UniProtKB-KW"/>
</dbReference>
<dbReference type="GO" id="GO:0003677">
    <property type="term" value="F:DNA binding"/>
    <property type="evidence" value="ECO:0007669"/>
    <property type="project" value="InterPro"/>
</dbReference>
<dbReference type="InterPro" id="IPR013762">
    <property type="entry name" value="Integrase-like_cat_sf"/>
</dbReference>
<keyword evidence="1" id="KW-0233">DNA recombination</keyword>
<dbReference type="EMBL" id="BJXK01000007">
    <property type="protein sequence ID" value="GEM79889.1"/>
    <property type="molecule type" value="Genomic_DNA"/>
</dbReference>
<organism evidence="3 4">
    <name type="scientific">Vibrio superstes NBRC 103154</name>
    <dbReference type="NCBI Taxonomy" id="1219062"/>
    <lineage>
        <taxon>Bacteria</taxon>
        <taxon>Pseudomonadati</taxon>
        <taxon>Pseudomonadota</taxon>
        <taxon>Gammaproteobacteria</taxon>
        <taxon>Vibrionales</taxon>
        <taxon>Vibrionaceae</taxon>
        <taxon>Vibrio</taxon>
    </lineage>
</organism>
<feature type="region of interest" description="Disordered" evidence="2">
    <location>
        <begin position="141"/>
        <end position="182"/>
    </location>
</feature>
<dbReference type="InterPro" id="IPR011010">
    <property type="entry name" value="DNA_brk_join_enz"/>
</dbReference>
<accession>A0A511QRB7</accession>
<dbReference type="Gene3D" id="1.10.443.10">
    <property type="entry name" value="Intergrase catalytic core"/>
    <property type="match status" value="1"/>
</dbReference>
<evidence type="ECO:0000256" key="1">
    <source>
        <dbReference type="ARBA" id="ARBA00023172"/>
    </source>
</evidence>
<dbReference type="GO" id="GO:0015074">
    <property type="term" value="P:DNA integration"/>
    <property type="evidence" value="ECO:0007669"/>
    <property type="project" value="InterPro"/>
</dbReference>